<dbReference type="InterPro" id="IPR013216">
    <property type="entry name" value="Methyltransf_11"/>
</dbReference>
<dbReference type="InterPro" id="IPR029063">
    <property type="entry name" value="SAM-dependent_MTases_sf"/>
</dbReference>
<evidence type="ECO:0000313" key="2">
    <source>
        <dbReference type="EMBL" id="PZR17392.1"/>
    </source>
</evidence>
<dbReference type="GO" id="GO:0008757">
    <property type="term" value="F:S-adenosylmethionine-dependent methyltransferase activity"/>
    <property type="evidence" value="ECO:0007669"/>
    <property type="project" value="InterPro"/>
</dbReference>
<organism evidence="2 3">
    <name type="scientific">Archangium gephyra</name>
    <dbReference type="NCBI Taxonomy" id="48"/>
    <lineage>
        <taxon>Bacteria</taxon>
        <taxon>Pseudomonadati</taxon>
        <taxon>Myxococcota</taxon>
        <taxon>Myxococcia</taxon>
        <taxon>Myxococcales</taxon>
        <taxon>Cystobacterineae</taxon>
        <taxon>Archangiaceae</taxon>
        <taxon>Archangium</taxon>
    </lineage>
</organism>
<dbReference type="Proteomes" id="UP000249061">
    <property type="component" value="Unassembled WGS sequence"/>
</dbReference>
<keyword evidence="2" id="KW-0830">Ubiquinone</keyword>
<dbReference type="SUPFAM" id="SSF53335">
    <property type="entry name" value="S-adenosyl-L-methionine-dependent methyltransferases"/>
    <property type="match status" value="1"/>
</dbReference>
<protein>
    <submittedName>
        <fullName evidence="2">Ubiquinone biosynthesis protein UbiE</fullName>
    </submittedName>
</protein>
<sequence length="266" mass="29093">MSNLSPQQLPSTWDSVAESYTANIAPVFERYADDALKIVSPDKRVLDVATGPGTLALIAAARGHEVTAIDFAPSMLERLEAEARRRHCALKVSVGDGTALPLPDAAFDDAFSMFGLIFFPDRVKGFSELKRVVRPGGQVLISSWAPFERIPFFAAFYEALMNMFPMPGGAPKPVLSTPEDCLREFREAGFIDVQVHERAHAFEAVSFDAYWSWFPAACAPLSAMGKNLGDKYPAVLDELKKRIKSQLGAGPLRVEMPALLTCGTRP</sequence>
<dbReference type="PANTHER" id="PTHR43591">
    <property type="entry name" value="METHYLTRANSFERASE"/>
    <property type="match status" value="1"/>
</dbReference>
<dbReference type="Pfam" id="PF08241">
    <property type="entry name" value="Methyltransf_11"/>
    <property type="match status" value="1"/>
</dbReference>
<evidence type="ECO:0000259" key="1">
    <source>
        <dbReference type="Pfam" id="PF08241"/>
    </source>
</evidence>
<reference evidence="2 3" key="1">
    <citation type="submission" date="2017-08" db="EMBL/GenBank/DDBJ databases">
        <title>Infants hospitalized years apart are colonized by the same room-sourced microbial strains.</title>
        <authorList>
            <person name="Brooks B."/>
            <person name="Olm M.R."/>
            <person name="Firek B.A."/>
            <person name="Baker R."/>
            <person name="Thomas B.C."/>
            <person name="Morowitz M.J."/>
            <person name="Banfield J.F."/>
        </authorList>
    </citation>
    <scope>NUCLEOTIDE SEQUENCE [LARGE SCALE GENOMIC DNA]</scope>
    <source>
        <strain evidence="2">S2_003_000_R2_14</strain>
    </source>
</reference>
<dbReference type="EMBL" id="QFQP01000002">
    <property type="protein sequence ID" value="PZR17392.1"/>
    <property type="molecule type" value="Genomic_DNA"/>
</dbReference>
<proteinExistence type="predicted"/>
<dbReference type="Gene3D" id="3.40.50.150">
    <property type="entry name" value="Vaccinia Virus protein VP39"/>
    <property type="match status" value="1"/>
</dbReference>
<name>A0A2W5TRY1_9BACT</name>
<accession>A0A2W5TRY1</accession>
<dbReference type="CDD" id="cd02440">
    <property type="entry name" value="AdoMet_MTases"/>
    <property type="match status" value="1"/>
</dbReference>
<dbReference type="PANTHER" id="PTHR43591:SF24">
    <property type="entry name" value="2-METHOXY-6-POLYPRENYL-1,4-BENZOQUINOL METHYLASE, MITOCHONDRIAL"/>
    <property type="match status" value="1"/>
</dbReference>
<evidence type="ECO:0000313" key="3">
    <source>
        <dbReference type="Proteomes" id="UP000249061"/>
    </source>
</evidence>
<dbReference type="AlphaFoldDB" id="A0A2W5TRY1"/>
<comment type="caution">
    <text evidence="2">The sequence shown here is derived from an EMBL/GenBank/DDBJ whole genome shotgun (WGS) entry which is preliminary data.</text>
</comment>
<feature type="domain" description="Methyltransferase type 11" evidence="1">
    <location>
        <begin position="46"/>
        <end position="141"/>
    </location>
</feature>
<gene>
    <name evidence="2" type="ORF">DI536_03460</name>
</gene>